<protein>
    <submittedName>
        <fullName evidence="1">Uncharacterized protein</fullName>
    </submittedName>
</protein>
<proteinExistence type="predicted"/>
<gene>
    <name evidence="1" type="ORF">MJG53_000569</name>
</gene>
<organism evidence="1 2">
    <name type="scientific">Ovis ammon polii x Ovis aries</name>
    <dbReference type="NCBI Taxonomy" id="2918886"/>
    <lineage>
        <taxon>Eukaryota</taxon>
        <taxon>Metazoa</taxon>
        <taxon>Chordata</taxon>
        <taxon>Craniata</taxon>
        <taxon>Vertebrata</taxon>
        <taxon>Euteleostomi</taxon>
        <taxon>Mammalia</taxon>
        <taxon>Eutheria</taxon>
        <taxon>Laurasiatheria</taxon>
        <taxon>Artiodactyla</taxon>
        <taxon>Ruminantia</taxon>
        <taxon>Pecora</taxon>
        <taxon>Bovidae</taxon>
        <taxon>Caprinae</taxon>
        <taxon>Ovis</taxon>
    </lineage>
</organism>
<evidence type="ECO:0000313" key="1">
    <source>
        <dbReference type="EMBL" id="KAI4589520.1"/>
    </source>
</evidence>
<dbReference type="EMBL" id="CM043026">
    <property type="protein sequence ID" value="KAI4589520.1"/>
    <property type="molecule type" value="Genomic_DNA"/>
</dbReference>
<comment type="caution">
    <text evidence="1">The sequence shown here is derived from an EMBL/GenBank/DDBJ whole genome shotgun (WGS) entry which is preliminary data.</text>
</comment>
<keyword evidence="2" id="KW-1185">Reference proteome</keyword>
<evidence type="ECO:0000313" key="2">
    <source>
        <dbReference type="Proteomes" id="UP001057279"/>
    </source>
</evidence>
<sequence length="191" mass="21481">MAQTERFTNAIFTNRCLHFVPHYISVCESFQGIIEGRMYFGSYKVIQYLISHLGPLLQFCRMLSKEFLSHSNGLKGGTFYQKHGETSPGSSLQEEQFTRLPESSWTLVRQHSLRCVSLTLLVPSTTQMPEGCPFPTLGHKLSWLGSTEFLQSSTMGSHHEKPDHRDRSETKGLQEADVTCGTLTPSCPLGH</sequence>
<reference evidence="1" key="1">
    <citation type="submission" date="2022-03" db="EMBL/GenBank/DDBJ databases">
        <title>Genomic analyses of argali, domestic sheep and their hybrids provide insights into chromosomal evolution, heterosis and genetic basis of agronomic traits.</title>
        <authorList>
            <person name="Li M."/>
        </authorList>
    </citation>
    <scope>NUCLEOTIDE SEQUENCE</scope>
    <source>
        <strain evidence="1">F1 hybrid</strain>
    </source>
</reference>
<name>A0ACB9VI47_9CETA</name>
<accession>A0ACB9VI47</accession>
<dbReference type="Proteomes" id="UP001057279">
    <property type="component" value="Linkage Group LG01"/>
</dbReference>